<dbReference type="EMBL" id="JAWZYT010001502">
    <property type="protein sequence ID" value="KAK4311552.1"/>
    <property type="molecule type" value="Genomic_DNA"/>
</dbReference>
<organism evidence="1 2">
    <name type="scientific">Petrolisthes manimaculis</name>
    <dbReference type="NCBI Taxonomy" id="1843537"/>
    <lineage>
        <taxon>Eukaryota</taxon>
        <taxon>Metazoa</taxon>
        <taxon>Ecdysozoa</taxon>
        <taxon>Arthropoda</taxon>
        <taxon>Crustacea</taxon>
        <taxon>Multicrustacea</taxon>
        <taxon>Malacostraca</taxon>
        <taxon>Eumalacostraca</taxon>
        <taxon>Eucarida</taxon>
        <taxon>Decapoda</taxon>
        <taxon>Pleocyemata</taxon>
        <taxon>Anomura</taxon>
        <taxon>Galatheoidea</taxon>
        <taxon>Porcellanidae</taxon>
        <taxon>Petrolisthes</taxon>
    </lineage>
</organism>
<protein>
    <submittedName>
        <fullName evidence="1">Uncharacterized protein</fullName>
    </submittedName>
</protein>
<sequence length="91" mass="10179">MRKCRRKEVVGIRVGFCEEVGRSGKKGVVGIRVGRSGKKGVVGIRVGFCEGVGRSGKKEVVGIEVERREWLEYEWGSVREWGEVERRKGTG</sequence>
<comment type="caution">
    <text evidence="1">The sequence shown here is derived from an EMBL/GenBank/DDBJ whole genome shotgun (WGS) entry which is preliminary data.</text>
</comment>
<evidence type="ECO:0000313" key="1">
    <source>
        <dbReference type="EMBL" id="KAK4311552.1"/>
    </source>
</evidence>
<name>A0AAE1U683_9EUCA</name>
<reference evidence="1" key="1">
    <citation type="submission" date="2023-11" db="EMBL/GenBank/DDBJ databases">
        <title>Genome assemblies of two species of porcelain crab, Petrolisthes cinctipes and Petrolisthes manimaculis (Anomura: Porcellanidae).</title>
        <authorList>
            <person name="Angst P."/>
        </authorList>
    </citation>
    <scope>NUCLEOTIDE SEQUENCE</scope>
    <source>
        <strain evidence="1">PB745_02</strain>
        <tissue evidence="1">Gill</tissue>
    </source>
</reference>
<keyword evidence="2" id="KW-1185">Reference proteome</keyword>
<accession>A0AAE1U683</accession>
<proteinExistence type="predicted"/>
<dbReference type="Proteomes" id="UP001292094">
    <property type="component" value="Unassembled WGS sequence"/>
</dbReference>
<dbReference type="AlphaFoldDB" id="A0AAE1U683"/>
<gene>
    <name evidence="1" type="ORF">Pmani_016950</name>
</gene>
<evidence type="ECO:0000313" key="2">
    <source>
        <dbReference type="Proteomes" id="UP001292094"/>
    </source>
</evidence>